<keyword evidence="2" id="KW-1185">Reference proteome</keyword>
<reference evidence="1 2" key="1">
    <citation type="submission" date="2022-05" db="EMBL/GenBank/DDBJ databases">
        <title>Genome Sequencing of Bee-Associated Microbes.</title>
        <authorList>
            <person name="Dunlap C."/>
        </authorList>
    </citation>
    <scope>NUCLEOTIDE SEQUENCE [LARGE SCALE GENOMIC DNA]</scope>
    <source>
        <strain evidence="1 2">NRRL B-14421</strain>
    </source>
</reference>
<accession>A0ABT4GDY3</accession>
<dbReference type="EMBL" id="JAMDMX010000046">
    <property type="protein sequence ID" value="MCY9694371.1"/>
    <property type="molecule type" value="Genomic_DNA"/>
</dbReference>
<gene>
    <name evidence="1" type="ORF">M5X19_15875</name>
</gene>
<dbReference type="Pfam" id="PF08795">
    <property type="entry name" value="DUF1796"/>
    <property type="match status" value="1"/>
</dbReference>
<dbReference type="RefSeq" id="WP_268616073.1">
    <property type="nucleotide sequence ID" value="NZ_JAMDMX010000046.1"/>
</dbReference>
<evidence type="ECO:0000313" key="2">
    <source>
        <dbReference type="Proteomes" id="UP001527099"/>
    </source>
</evidence>
<protein>
    <submittedName>
        <fullName evidence="1">Papain-like cysteine peptidase</fullName>
    </submittedName>
</protein>
<comment type="caution">
    <text evidence="1">The sequence shown here is derived from an EMBL/GenBank/DDBJ whole genome shotgun (WGS) entry which is preliminary data.</text>
</comment>
<organism evidence="1 2">
    <name type="scientific">Paenibacillus alginolyticus</name>
    <dbReference type="NCBI Taxonomy" id="59839"/>
    <lineage>
        <taxon>Bacteria</taxon>
        <taxon>Bacillati</taxon>
        <taxon>Bacillota</taxon>
        <taxon>Bacilli</taxon>
        <taxon>Bacillales</taxon>
        <taxon>Paenibacillaceae</taxon>
        <taxon>Paenibacillus</taxon>
    </lineage>
</organism>
<evidence type="ECO:0000313" key="1">
    <source>
        <dbReference type="EMBL" id="MCY9694371.1"/>
    </source>
</evidence>
<dbReference type="InterPro" id="IPR014903">
    <property type="entry name" value="DUF1796"/>
</dbReference>
<sequence length="208" mass="24176">MNLAQLKGSYNAIFSLGDHCTPSIQLEKNNLRPYSGVLDWLISLNLSDVNRLLQNRFAGFMELPHLKILGIAYEKNLLVWDENYNISSNHDFFTYKNSLQELTAYPEVKLKYDRRIDRFLEKTATAHRMLFIRCGDFTDEQVEELLSTLSELFTHDFCVLLVKHTPVTTIVEANCKFNKVCTIELPMHDYLNGNDHLWKHVLDGIHIV</sequence>
<dbReference type="Proteomes" id="UP001527099">
    <property type="component" value="Unassembled WGS sequence"/>
</dbReference>
<proteinExistence type="predicted"/>
<name>A0ABT4GDY3_9BACL</name>